<sequence length="97" mass="10994">MSAYMIISVTPEDEQKFREYETATLELVSRYGGVPVARDPQPLVLETDAKPAFGVILRFDSKQAVEAFYHSEDYAPLKEFRQTFAKAHALVIEAPEQ</sequence>
<evidence type="ECO:0000259" key="1">
    <source>
        <dbReference type="Pfam" id="PF07045"/>
    </source>
</evidence>
<keyword evidence="3" id="KW-1185">Reference proteome</keyword>
<evidence type="ECO:0000313" key="2">
    <source>
        <dbReference type="EMBL" id="NJP95129.1"/>
    </source>
</evidence>
<gene>
    <name evidence="2" type="ORF">HCN51_37810</name>
</gene>
<comment type="caution">
    <text evidence="2">The sequence shown here is derived from an EMBL/GenBank/DDBJ whole genome shotgun (WGS) entry which is preliminary data.</text>
</comment>
<dbReference type="Pfam" id="PF07045">
    <property type="entry name" value="DUF1330"/>
    <property type="match status" value="1"/>
</dbReference>
<feature type="domain" description="DUF1330" evidence="1">
    <location>
        <begin position="2"/>
        <end position="94"/>
    </location>
</feature>
<proteinExistence type="predicted"/>
<organism evidence="2 3">
    <name type="scientific">Nonomuraea composti</name>
    <dbReference type="NCBI Taxonomy" id="2720023"/>
    <lineage>
        <taxon>Bacteria</taxon>
        <taxon>Bacillati</taxon>
        <taxon>Actinomycetota</taxon>
        <taxon>Actinomycetes</taxon>
        <taxon>Streptosporangiales</taxon>
        <taxon>Streptosporangiaceae</taxon>
        <taxon>Nonomuraea</taxon>
    </lineage>
</organism>
<name>A0ABX1BFA3_9ACTN</name>
<reference evidence="2 3" key="1">
    <citation type="submission" date="2020-03" db="EMBL/GenBank/DDBJ databases">
        <title>WGS of actinomycetes isolated from Thailand.</title>
        <authorList>
            <person name="Thawai C."/>
        </authorList>
    </citation>
    <scope>NUCLEOTIDE SEQUENCE [LARGE SCALE GENOMIC DNA]</scope>
    <source>
        <strain evidence="2 3">FMUSA5-5</strain>
    </source>
</reference>
<dbReference type="SUPFAM" id="SSF54909">
    <property type="entry name" value="Dimeric alpha+beta barrel"/>
    <property type="match status" value="1"/>
</dbReference>
<dbReference type="InterPro" id="IPR011008">
    <property type="entry name" value="Dimeric_a/b-barrel"/>
</dbReference>
<dbReference type="Gene3D" id="3.30.70.100">
    <property type="match status" value="1"/>
</dbReference>
<dbReference type="InterPro" id="IPR010753">
    <property type="entry name" value="DUF1330"/>
</dbReference>
<dbReference type="PANTHER" id="PTHR41521">
    <property type="match status" value="1"/>
</dbReference>
<dbReference type="Proteomes" id="UP000696294">
    <property type="component" value="Unassembled WGS sequence"/>
</dbReference>
<dbReference type="RefSeq" id="WP_168016616.1">
    <property type="nucleotide sequence ID" value="NZ_JAATEP010000035.1"/>
</dbReference>
<protein>
    <submittedName>
        <fullName evidence="2">DUF1330 domain-containing protein</fullName>
    </submittedName>
</protein>
<evidence type="ECO:0000313" key="3">
    <source>
        <dbReference type="Proteomes" id="UP000696294"/>
    </source>
</evidence>
<accession>A0ABX1BFA3</accession>
<dbReference type="PANTHER" id="PTHR41521:SF4">
    <property type="entry name" value="BLR0684 PROTEIN"/>
    <property type="match status" value="1"/>
</dbReference>
<dbReference type="EMBL" id="JAATEP010000035">
    <property type="protein sequence ID" value="NJP95129.1"/>
    <property type="molecule type" value="Genomic_DNA"/>
</dbReference>